<dbReference type="PANTHER" id="PTHR12887">
    <property type="entry name" value="NANOS PROTEIN"/>
    <property type="match status" value="1"/>
</dbReference>
<keyword evidence="14" id="KW-1185">Reference proteome</keyword>
<comment type="subcellular location">
    <subcellularLocation>
        <location evidence="1">Cytoplasm</location>
    </subcellularLocation>
</comment>
<dbReference type="EMBL" id="NCKU01000782">
    <property type="protein sequence ID" value="RWS14177.1"/>
    <property type="molecule type" value="Genomic_DNA"/>
</dbReference>
<dbReference type="InterPro" id="IPR008705">
    <property type="entry name" value="Nanos/Xcar2"/>
</dbReference>
<reference evidence="13 14" key="1">
    <citation type="journal article" date="2018" name="Gigascience">
        <title>Genomes of trombidid mites reveal novel predicted allergens and laterally-transferred genes associated with secondary metabolism.</title>
        <authorList>
            <person name="Dong X."/>
            <person name="Chaisiri K."/>
            <person name="Xia D."/>
            <person name="Armstrong S.D."/>
            <person name="Fang Y."/>
            <person name="Donnelly M.J."/>
            <person name="Kadowaki T."/>
            <person name="McGarry J.W."/>
            <person name="Darby A.C."/>
            <person name="Makepeace B.L."/>
        </authorList>
    </citation>
    <scope>NUCLEOTIDE SEQUENCE [LARGE SCALE GENOMIC DNA]</scope>
    <source>
        <strain evidence="13">UoL-WK</strain>
    </source>
</reference>
<dbReference type="GO" id="GO:0008270">
    <property type="term" value="F:zinc ion binding"/>
    <property type="evidence" value="ECO:0007669"/>
    <property type="project" value="UniProtKB-KW"/>
</dbReference>
<dbReference type="EMBL" id="NCKU01000207">
    <property type="protein sequence ID" value="RWS16570.1"/>
    <property type="molecule type" value="Genomic_DNA"/>
</dbReference>
<keyword evidence="7 8" id="KW-0694">RNA-binding</keyword>
<dbReference type="InterPro" id="IPR024161">
    <property type="entry name" value="Znf_nanos-typ"/>
</dbReference>
<evidence type="ECO:0000256" key="2">
    <source>
        <dbReference type="ARBA" id="ARBA00022490"/>
    </source>
</evidence>
<evidence type="ECO:0000256" key="6">
    <source>
        <dbReference type="ARBA" id="ARBA00022845"/>
    </source>
</evidence>
<evidence type="ECO:0000256" key="4">
    <source>
        <dbReference type="ARBA" id="ARBA00022771"/>
    </source>
</evidence>
<dbReference type="InterPro" id="IPR038129">
    <property type="entry name" value="Nanos_sf"/>
</dbReference>
<dbReference type="Pfam" id="PF05741">
    <property type="entry name" value="zf-nanos"/>
    <property type="match status" value="1"/>
</dbReference>
<evidence type="ECO:0000256" key="3">
    <source>
        <dbReference type="ARBA" id="ARBA00022723"/>
    </source>
</evidence>
<dbReference type="EMBL" id="NCKU01000206">
    <property type="protein sequence ID" value="RWS16595.1"/>
    <property type="molecule type" value="Genomic_DNA"/>
</dbReference>
<dbReference type="GO" id="GO:0003723">
    <property type="term" value="F:RNA binding"/>
    <property type="evidence" value="ECO:0007669"/>
    <property type="project" value="UniProtKB-UniRule"/>
</dbReference>
<dbReference type="GO" id="GO:0005737">
    <property type="term" value="C:cytoplasm"/>
    <property type="evidence" value="ECO:0007669"/>
    <property type="project" value="UniProtKB-SubCell"/>
</dbReference>
<comment type="similarity">
    <text evidence="8">Belongs to the nanos family.</text>
</comment>
<evidence type="ECO:0000259" key="9">
    <source>
        <dbReference type="PROSITE" id="PS51522"/>
    </source>
</evidence>
<dbReference type="OrthoDB" id="10010129at2759"/>
<evidence type="ECO:0000313" key="10">
    <source>
        <dbReference type="EMBL" id="RWS14177.1"/>
    </source>
</evidence>
<dbReference type="GO" id="GO:0006417">
    <property type="term" value="P:regulation of translation"/>
    <property type="evidence" value="ECO:0007669"/>
    <property type="project" value="UniProtKB-UniRule"/>
</dbReference>
<evidence type="ECO:0000313" key="11">
    <source>
        <dbReference type="EMBL" id="RWS14251.1"/>
    </source>
</evidence>
<dbReference type="EMBL" id="NCKU01000767">
    <property type="protein sequence ID" value="RWS14251.1"/>
    <property type="molecule type" value="Genomic_DNA"/>
</dbReference>
<dbReference type="AlphaFoldDB" id="A0A3S3PJM8"/>
<keyword evidence="2" id="KW-0963">Cytoplasm</keyword>
<evidence type="ECO:0000313" key="13">
    <source>
        <dbReference type="EMBL" id="RWS16595.1"/>
    </source>
</evidence>
<organism evidence="13 14">
    <name type="scientific">Dinothrombium tinctorium</name>
    <dbReference type="NCBI Taxonomy" id="1965070"/>
    <lineage>
        <taxon>Eukaryota</taxon>
        <taxon>Metazoa</taxon>
        <taxon>Ecdysozoa</taxon>
        <taxon>Arthropoda</taxon>
        <taxon>Chelicerata</taxon>
        <taxon>Arachnida</taxon>
        <taxon>Acari</taxon>
        <taxon>Acariformes</taxon>
        <taxon>Trombidiformes</taxon>
        <taxon>Prostigmata</taxon>
        <taxon>Anystina</taxon>
        <taxon>Parasitengona</taxon>
        <taxon>Trombidioidea</taxon>
        <taxon>Trombidiidae</taxon>
        <taxon>Dinothrombium</taxon>
    </lineage>
</organism>
<proteinExistence type="inferred from homology"/>
<keyword evidence="6 8" id="KW-0810">Translation regulation</keyword>
<reference evidence="13" key="2">
    <citation type="submission" date="2018-11" db="EMBL/GenBank/DDBJ databases">
        <title>Trombidioid mite genomics.</title>
        <authorList>
            <person name="Dong X."/>
        </authorList>
    </citation>
    <scope>NUCLEOTIDE SEQUENCE</scope>
    <source>
        <strain evidence="13">UoL-WK</strain>
    </source>
</reference>
<keyword evidence="3" id="KW-0479">Metal-binding</keyword>
<keyword evidence="4 8" id="KW-0863">Zinc-finger</keyword>
<evidence type="ECO:0000256" key="7">
    <source>
        <dbReference type="ARBA" id="ARBA00022884"/>
    </source>
</evidence>
<evidence type="ECO:0000313" key="14">
    <source>
        <dbReference type="Proteomes" id="UP000285301"/>
    </source>
</evidence>
<keyword evidence="5" id="KW-0862">Zinc</keyword>
<dbReference type="STRING" id="1965070.A0A3S3PJM8"/>
<name>A0A3S3PJM8_9ACAR</name>
<comment type="caution">
    <text evidence="13">The sequence shown here is derived from an EMBL/GenBank/DDBJ whole genome shotgun (WGS) entry which is preliminary data.</text>
</comment>
<evidence type="ECO:0000256" key="1">
    <source>
        <dbReference type="ARBA" id="ARBA00004496"/>
    </source>
</evidence>
<accession>A0A3S3PJM8</accession>
<sequence length="141" mass="16166">MRIIRGRGVCYPLDLPLSAGQNASDLQPSLPQTNDEELEQRITRLHLNHEKKRKARDKRVDECSFCKQNGEPRKFYTNHTLRGRDGKILCPILRRYNCPICHNGGGDNAHTIRYCPKNVGPSKVESIMKKIKQGRKSNGRK</sequence>
<evidence type="ECO:0000256" key="8">
    <source>
        <dbReference type="PROSITE-ProRule" id="PRU00855"/>
    </source>
</evidence>
<dbReference type="PROSITE" id="PS51522">
    <property type="entry name" value="ZF_NANOS"/>
    <property type="match status" value="1"/>
</dbReference>
<feature type="domain" description="Nanos-type" evidence="9">
    <location>
        <begin position="62"/>
        <end position="117"/>
    </location>
</feature>
<evidence type="ECO:0000256" key="5">
    <source>
        <dbReference type="ARBA" id="ARBA00022833"/>
    </source>
</evidence>
<dbReference type="Gene3D" id="4.10.60.30">
    <property type="entry name" value="Nanos, RNA-binding domain"/>
    <property type="match status" value="1"/>
</dbReference>
<dbReference type="Proteomes" id="UP000285301">
    <property type="component" value="Unassembled WGS sequence"/>
</dbReference>
<evidence type="ECO:0000313" key="12">
    <source>
        <dbReference type="EMBL" id="RWS16570.1"/>
    </source>
</evidence>
<protein>
    <submittedName>
        <fullName evidence="13">Nanos 3-like protein</fullName>
    </submittedName>
</protein>
<gene>
    <name evidence="12" type="ORF">B4U79_02009</name>
    <name evidence="10" type="ORF">B4U79_03446</name>
    <name evidence="13" type="ORF">B4U79_09998</name>
    <name evidence="11" type="ORF">B4U79_15205</name>
</gene>